<dbReference type="PROSITE" id="PS50837">
    <property type="entry name" value="NACHT"/>
    <property type="match status" value="1"/>
</dbReference>
<proteinExistence type="predicted"/>
<dbReference type="PANTHER" id="PTHR16305">
    <property type="entry name" value="TESTICULAR SOLUBLE ADENYLYL CYCLASE"/>
    <property type="match status" value="1"/>
</dbReference>
<keyword evidence="7" id="KW-1185">Reference proteome</keyword>
<dbReference type="SMART" id="SM00421">
    <property type="entry name" value="HTH_LUXR"/>
    <property type="match status" value="1"/>
</dbReference>
<dbReference type="PANTHER" id="PTHR16305:SF35">
    <property type="entry name" value="TRANSCRIPTIONAL ACTIVATOR DOMAIN"/>
    <property type="match status" value="1"/>
</dbReference>
<evidence type="ECO:0000313" key="7">
    <source>
        <dbReference type="Proteomes" id="UP001501578"/>
    </source>
</evidence>
<dbReference type="InterPro" id="IPR016032">
    <property type="entry name" value="Sig_transdc_resp-reg_C-effctor"/>
</dbReference>
<reference evidence="6 7" key="1">
    <citation type="journal article" date="2019" name="Int. J. Syst. Evol. Microbiol.">
        <title>The Global Catalogue of Microorganisms (GCM) 10K type strain sequencing project: providing services to taxonomists for standard genome sequencing and annotation.</title>
        <authorList>
            <consortium name="The Broad Institute Genomics Platform"/>
            <consortium name="The Broad Institute Genome Sequencing Center for Infectious Disease"/>
            <person name="Wu L."/>
            <person name="Ma J."/>
        </authorList>
    </citation>
    <scope>NUCLEOTIDE SEQUENCE [LARGE SCALE GENOMIC DNA]</scope>
    <source>
        <strain evidence="6 7">JCM 11136</strain>
    </source>
</reference>
<evidence type="ECO:0000259" key="5">
    <source>
        <dbReference type="PROSITE" id="PS50837"/>
    </source>
</evidence>
<dbReference type="CDD" id="cd06170">
    <property type="entry name" value="LuxR_C_like"/>
    <property type="match status" value="1"/>
</dbReference>
<dbReference type="InterPro" id="IPR007111">
    <property type="entry name" value="NACHT_NTPase"/>
</dbReference>
<feature type="region of interest" description="Disordered" evidence="3">
    <location>
        <begin position="401"/>
        <end position="425"/>
    </location>
</feature>
<comment type="caution">
    <text evidence="6">The sequence shown here is derived from an EMBL/GenBank/DDBJ whole genome shotgun (WGS) entry which is preliminary data.</text>
</comment>
<dbReference type="InterPro" id="IPR036388">
    <property type="entry name" value="WH-like_DNA-bd_sf"/>
</dbReference>
<dbReference type="InterPro" id="IPR027417">
    <property type="entry name" value="P-loop_NTPase"/>
</dbReference>
<dbReference type="EMBL" id="BAAAHQ010000012">
    <property type="protein sequence ID" value="GAA0926716.1"/>
    <property type="molecule type" value="Genomic_DNA"/>
</dbReference>
<accession>A0ABN1PE89</accession>
<feature type="compositionally biased region" description="Polar residues" evidence="3">
    <location>
        <begin position="410"/>
        <end position="425"/>
    </location>
</feature>
<evidence type="ECO:0000256" key="1">
    <source>
        <dbReference type="ARBA" id="ARBA00022741"/>
    </source>
</evidence>
<protein>
    <submittedName>
        <fullName evidence="6">Uncharacterized protein</fullName>
    </submittedName>
</protein>
<dbReference type="SUPFAM" id="SSF52540">
    <property type="entry name" value="P-loop containing nucleoside triphosphate hydrolases"/>
    <property type="match status" value="1"/>
</dbReference>
<keyword evidence="2" id="KW-0067">ATP-binding</keyword>
<keyword evidence="1" id="KW-0547">Nucleotide-binding</keyword>
<organism evidence="6 7">
    <name type="scientific">Nonomuraea longicatena</name>
    <dbReference type="NCBI Taxonomy" id="83682"/>
    <lineage>
        <taxon>Bacteria</taxon>
        <taxon>Bacillati</taxon>
        <taxon>Actinomycetota</taxon>
        <taxon>Actinomycetes</taxon>
        <taxon>Streptosporangiales</taxon>
        <taxon>Streptosporangiaceae</taxon>
        <taxon>Nonomuraea</taxon>
    </lineage>
</organism>
<gene>
    <name evidence="6" type="ORF">GCM10009560_28780</name>
</gene>
<dbReference type="SUPFAM" id="SSF46894">
    <property type="entry name" value="C-terminal effector domain of the bipartite response regulators"/>
    <property type="match status" value="1"/>
</dbReference>
<evidence type="ECO:0000256" key="3">
    <source>
        <dbReference type="SAM" id="MobiDB-lite"/>
    </source>
</evidence>
<dbReference type="PRINTS" id="PR00038">
    <property type="entry name" value="HTHLUXR"/>
</dbReference>
<dbReference type="Pfam" id="PF13191">
    <property type="entry name" value="AAA_16"/>
    <property type="match status" value="1"/>
</dbReference>
<feature type="domain" description="HTH luxR-type" evidence="4">
    <location>
        <begin position="341"/>
        <end position="406"/>
    </location>
</feature>
<evidence type="ECO:0000313" key="6">
    <source>
        <dbReference type="EMBL" id="GAA0926716.1"/>
    </source>
</evidence>
<sequence>MLGGLMPFVGRERELRRLTELLARPPSVVLLGGEAGVGKTSLLRELGRPLLVGRCHPMRFPFGPVVEALSGSSPPPGLNPVTGALRPLLPEFGPLLPLAPPPVQDAQVERHRLFRAVLALLDALQPVTLVVEDVHWIDDDSRELLSFLSRRLPERAALVLTYRPEDLAFPLAALRSQLSPDVTHTQLTLGPLDEQETALLGKHLLAGYPEPPDLWRSTLGVPFAIEELARALADGGLPGATPPAVRDAVLVRLEGLSAAGRRVVQAAAVLDEPSGEPSLAAVAGLPPEQAERGLAEALRRGLLREYPRRTYGLRQPLARQAVYESITPATRRRLHHRVEAPAEPRGAVSPREEQVIRLAAEGLTNREIAETLFLSPRTVEVHVANALRKLGLTSRRQLPKDLGGLLTDPGSHSTSPALTQSTAEV</sequence>
<dbReference type="PROSITE" id="PS00622">
    <property type="entry name" value="HTH_LUXR_1"/>
    <property type="match status" value="1"/>
</dbReference>
<feature type="domain" description="NACHT" evidence="5">
    <location>
        <begin position="27"/>
        <end position="164"/>
    </location>
</feature>
<dbReference type="InterPro" id="IPR041664">
    <property type="entry name" value="AAA_16"/>
</dbReference>
<dbReference type="Proteomes" id="UP001501578">
    <property type="component" value="Unassembled WGS sequence"/>
</dbReference>
<dbReference type="Gene3D" id="1.10.10.10">
    <property type="entry name" value="Winged helix-like DNA-binding domain superfamily/Winged helix DNA-binding domain"/>
    <property type="match status" value="1"/>
</dbReference>
<evidence type="ECO:0000256" key="2">
    <source>
        <dbReference type="ARBA" id="ARBA00022840"/>
    </source>
</evidence>
<dbReference type="PROSITE" id="PS50043">
    <property type="entry name" value="HTH_LUXR_2"/>
    <property type="match status" value="1"/>
</dbReference>
<name>A0ABN1PE89_9ACTN</name>
<dbReference type="InterPro" id="IPR000792">
    <property type="entry name" value="Tscrpt_reg_LuxR_C"/>
</dbReference>
<dbReference type="Gene3D" id="3.40.50.300">
    <property type="entry name" value="P-loop containing nucleotide triphosphate hydrolases"/>
    <property type="match status" value="1"/>
</dbReference>
<dbReference type="Pfam" id="PF00196">
    <property type="entry name" value="GerE"/>
    <property type="match status" value="1"/>
</dbReference>
<evidence type="ECO:0000259" key="4">
    <source>
        <dbReference type="PROSITE" id="PS50043"/>
    </source>
</evidence>